<dbReference type="PANTHER" id="PTHR42692:SF1">
    <property type="entry name" value="NUCLEOTIDE PYROPHOSPHOHYDROLASE"/>
    <property type="match status" value="1"/>
</dbReference>
<dbReference type="Gene3D" id="1.10.287.1080">
    <property type="entry name" value="MazG-like"/>
    <property type="match status" value="1"/>
</dbReference>
<name>A0A6G8AWC4_9ENTE</name>
<accession>A0A6G8AWC4</accession>
<dbReference type="Pfam" id="PF03819">
    <property type="entry name" value="MazG"/>
    <property type="match status" value="1"/>
</dbReference>
<keyword evidence="2" id="KW-0378">Hydrolase</keyword>
<keyword evidence="3" id="KW-1185">Reference proteome</keyword>
<evidence type="ECO:0000313" key="3">
    <source>
        <dbReference type="Proteomes" id="UP000501747"/>
    </source>
</evidence>
<dbReference type="GO" id="GO:0016787">
    <property type="term" value="F:hydrolase activity"/>
    <property type="evidence" value="ECO:0007669"/>
    <property type="project" value="UniProtKB-KW"/>
</dbReference>
<dbReference type="InterPro" id="IPR012359">
    <property type="entry name" value="MazG-related_YpjD"/>
</dbReference>
<dbReference type="AlphaFoldDB" id="A0A6G8AWC4"/>
<dbReference type="InterPro" id="IPR047046">
    <property type="entry name" value="YpjD/YvdC"/>
</dbReference>
<evidence type="ECO:0000259" key="1">
    <source>
        <dbReference type="Pfam" id="PF03819"/>
    </source>
</evidence>
<dbReference type="InterPro" id="IPR004518">
    <property type="entry name" value="MazG-like_dom"/>
</dbReference>
<dbReference type="PIRSF" id="PIRSF029904">
    <property type="entry name" value="UCP029904_pph"/>
    <property type="match status" value="1"/>
</dbReference>
<reference evidence="2 3" key="1">
    <citation type="submission" date="2020-03" db="EMBL/GenBank/DDBJ databases">
        <title>Vagococcus sp. nov., isolated from beetles.</title>
        <authorList>
            <person name="Hyun D.-W."/>
            <person name="Bae J.-W."/>
        </authorList>
    </citation>
    <scope>NUCLEOTIDE SEQUENCE [LARGE SCALE GENOMIC DNA]</scope>
    <source>
        <strain evidence="2 3">HDW17B</strain>
    </source>
</reference>
<evidence type="ECO:0000313" key="2">
    <source>
        <dbReference type="EMBL" id="QIL49296.1"/>
    </source>
</evidence>
<organism evidence="2 3">
    <name type="scientific">Vagococcus hydrophili</name>
    <dbReference type="NCBI Taxonomy" id="2714947"/>
    <lineage>
        <taxon>Bacteria</taxon>
        <taxon>Bacillati</taxon>
        <taxon>Bacillota</taxon>
        <taxon>Bacilli</taxon>
        <taxon>Lactobacillales</taxon>
        <taxon>Enterococcaceae</taxon>
        <taxon>Vagococcus</taxon>
    </lineage>
</organism>
<dbReference type="EMBL" id="CP049887">
    <property type="protein sequence ID" value="QIL49296.1"/>
    <property type="molecule type" value="Genomic_DNA"/>
</dbReference>
<dbReference type="RefSeq" id="WP_166035467.1">
    <property type="nucleotide sequence ID" value="NZ_CP049887.1"/>
</dbReference>
<dbReference type="SUPFAM" id="SSF101386">
    <property type="entry name" value="all-alpha NTP pyrophosphatases"/>
    <property type="match status" value="1"/>
</dbReference>
<feature type="domain" description="NTP pyrophosphohydrolase MazG-like" evidence="1">
    <location>
        <begin position="27"/>
        <end position="106"/>
    </location>
</feature>
<proteinExistence type="predicted"/>
<dbReference type="PANTHER" id="PTHR42692">
    <property type="entry name" value="NUCLEOTIDE PYROPHOSPHOHYDROLASE"/>
    <property type="match status" value="1"/>
</dbReference>
<sequence length="112" mass="13160">MGNNPQTLKEMQREIDDYINQFKSGYFSPLSQMARLTEEVGELAREINHTYGEKQKKATELPNSVKEELGDVLIATIIMANSFDIDLEETFKENMVKFNQRDKHRFERKDEK</sequence>
<dbReference type="Proteomes" id="UP000501747">
    <property type="component" value="Chromosome"/>
</dbReference>
<dbReference type="CDD" id="cd11531">
    <property type="entry name" value="NTP-PPase_BsYpjD"/>
    <property type="match status" value="1"/>
</dbReference>
<gene>
    <name evidence="2" type="ORF">G7082_12740</name>
</gene>
<protein>
    <submittedName>
        <fullName evidence="2">Nucleotide pyrophosphohydrolase</fullName>
    </submittedName>
</protein>
<dbReference type="KEGG" id="vhy:G7082_12740"/>